<organism evidence="1 2">
    <name type="scientific">Flavobacterium jumunjinense</name>
    <dbReference type="NCBI Taxonomy" id="998845"/>
    <lineage>
        <taxon>Bacteria</taxon>
        <taxon>Pseudomonadati</taxon>
        <taxon>Bacteroidota</taxon>
        <taxon>Flavobacteriia</taxon>
        <taxon>Flavobacteriales</taxon>
        <taxon>Flavobacteriaceae</taxon>
        <taxon>Flavobacterium</taxon>
    </lineage>
</organism>
<reference evidence="1 2" key="1">
    <citation type="submission" date="2024-09" db="EMBL/GenBank/DDBJ databases">
        <authorList>
            <person name="Sun Q."/>
            <person name="Mori K."/>
        </authorList>
    </citation>
    <scope>NUCLEOTIDE SEQUENCE [LARGE SCALE GENOMIC DNA]</scope>
    <source>
        <strain evidence="1 2">CECT 7955</strain>
    </source>
</reference>
<evidence type="ECO:0000313" key="2">
    <source>
        <dbReference type="Proteomes" id="UP001589607"/>
    </source>
</evidence>
<dbReference type="PROSITE" id="PS51257">
    <property type="entry name" value="PROKAR_LIPOPROTEIN"/>
    <property type="match status" value="1"/>
</dbReference>
<keyword evidence="2" id="KW-1185">Reference proteome</keyword>
<comment type="caution">
    <text evidence="1">The sequence shown here is derived from an EMBL/GenBank/DDBJ whole genome shotgun (WGS) entry which is preliminary data.</text>
</comment>
<evidence type="ECO:0008006" key="3">
    <source>
        <dbReference type="Google" id="ProtNLM"/>
    </source>
</evidence>
<sequence length="410" mass="48164">MRKNILKNGVLIVLLLALYSCDKVKKGENSEFETLDEKTEIIDNDNVLKQNVIKNTDVLTRQIQFGYSVSNDVTDIKHYQFNNDDIEVLENECSKTLLSNGYKFPSDEAFNNRVNNIFGTIHSNKSISYINLFDVCKKTASFSDSDGFRPNIFISKSKKLVVDQLLLPEIINYEELYPTIKDIENKVNTKFTSNNGDNIYVTRWKDVSDLDQQRKKNIQTLVARNMYLFNDSKAHFEWLILNDKYFMRSLVTTFGNYDDKELNKWVADNTDFKKDKIREISKVIYNQKCDDKIKVNYPLLEIIAEDLEKADEMYSFFRYDYFNMLLDKKNNLELTFSQKAEILARLHSFIFSNMKDYSEYKSMGEFAENYDNDNAYSKEFKAKNYYNIPDFEKQWKEAKQEGDGVPLPGE</sequence>
<proteinExistence type="predicted"/>
<dbReference type="Proteomes" id="UP001589607">
    <property type="component" value="Unassembled WGS sequence"/>
</dbReference>
<gene>
    <name evidence="1" type="ORF">ACFFVF_13830</name>
</gene>
<protein>
    <recommendedName>
        <fullName evidence="3">Lipoprotein</fullName>
    </recommendedName>
</protein>
<dbReference type="RefSeq" id="WP_236455367.1">
    <property type="nucleotide sequence ID" value="NZ_CBCSGE010000004.1"/>
</dbReference>
<accession>A0ABV5GQG3</accession>
<name>A0ABV5GQG3_9FLAO</name>
<dbReference type="EMBL" id="JBHMEY010000060">
    <property type="protein sequence ID" value="MFB9097597.1"/>
    <property type="molecule type" value="Genomic_DNA"/>
</dbReference>
<evidence type="ECO:0000313" key="1">
    <source>
        <dbReference type="EMBL" id="MFB9097597.1"/>
    </source>
</evidence>